<organism evidence="2 3">
    <name type="scientific">Nostocoides jenkinsii Ben 74</name>
    <dbReference type="NCBI Taxonomy" id="1193518"/>
    <lineage>
        <taxon>Bacteria</taxon>
        <taxon>Bacillati</taxon>
        <taxon>Actinomycetota</taxon>
        <taxon>Actinomycetes</taxon>
        <taxon>Micrococcales</taxon>
        <taxon>Intrasporangiaceae</taxon>
        <taxon>Nostocoides</taxon>
    </lineage>
</organism>
<dbReference type="EMBL" id="CAJC01000057">
    <property type="protein sequence ID" value="CCI52164.1"/>
    <property type="molecule type" value="Genomic_DNA"/>
</dbReference>
<feature type="compositionally biased region" description="Basic and acidic residues" evidence="1">
    <location>
        <begin position="107"/>
        <end position="116"/>
    </location>
</feature>
<evidence type="ECO:0000313" key="2">
    <source>
        <dbReference type="EMBL" id="CCI52164.1"/>
    </source>
</evidence>
<dbReference type="Proteomes" id="UP000035720">
    <property type="component" value="Unassembled WGS sequence"/>
</dbReference>
<reference evidence="2 3" key="1">
    <citation type="journal article" date="2013" name="ISME J.">
        <title>A metabolic model for members of the genus Tetrasphaera involved in enhanced biological phosphorus removal.</title>
        <authorList>
            <person name="Kristiansen R."/>
            <person name="Nguyen H.T.T."/>
            <person name="Saunders A.M."/>
            <person name="Nielsen J.L."/>
            <person name="Wimmer R."/>
            <person name="Le V.Q."/>
            <person name="McIlroy S.J."/>
            <person name="Petrovski S."/>
            <person name="Seviour R.J."/>
            <person name="Calteau A."/>
            <person name="Nielsen K.L."/>
            <person name="Nielsen P.H."/>
        </authorList>
    </citation>
    <scope>NUCLEOTIDE SEQUENCE [LARGE SCALE GENOMIC DNA]</scope>
    <source>
        <strain evidence="2 3">Ben 74</strain>
    </source>
</reference>
<comment type="caution">
    <text evidence="2">The sequence shown here is derived from an EMBL/GenBank/DDBJ whole genome shotgun (WGS) entry which is preliminary data.</text>
</comment>
<evidence type="ECO:0000256" key="1">
    <source>
        <dbReference type="SAM" id="MobiDB-lite"/>
    </source>
</evidence>
<keyword evidence="3" id="KW-1185">Reference proteome</keyword>
<feature type="region of interest" description="Disordered" evidence="1">
    <location>
        <begin position="107"/>
        <end position="131"/>
    </location>
</feature>
<accession>A0A077M6E1</accession>
<proteinExistence type="predicted"/>
<dbReference type="AlphaFoldDB" id="A0A077M6E1"/>
<name>A0A077M6E1_9MICO</name>
<protein>
    <submittedName>
        <fullName evidence="2">Uncharacterized protein</fullName>
    </submittedName>
</protein>
<feature type="region of interest" description="Disordered" evidence="1">
    <location>
        <begin position="277"/>
        <end position="321"/>
    </location>
</feature>
<evidence type="ECO:0000313" key="3">
    <source>
        <dbReference type="Proteomes" id="UP000035720"/>
    </source>
</evidence>
<sequence length="378" mass="40664">MVKVVGASARGARAQPRHRAGGVMQIPGEILATHRLGGGHSLETNGCHGRPQVADGGGGVHDRGDPLDVGEFGLDPEGSRHLIDDPFEQRGEAAPYIRIEDAQRALREPGRRDDVARSAGVDLSPHDQRGRPRIDAAREHRGQVGDNLGEREREVLGQVRTGRMTAVPLEIDREPVAGRRERPLPQPHLTYVETGVAMQGVCRVDPEHSSLGDDVVGAARDGLLGRLEEEPHRGAGGIEVVAQIAQGQRRPEKRGGVDVVAARVAYVRADRGEVEAGSLPDRQRVDVGPQGHAEARIGRAKVGDQTGARQPPHGYGRLPQSVRQDRRGPLFLVAQFGMLVEVAPDVDEFGAPGLDGIAEPGEGSSRDHRLSILRRIVR</sequence>
<gene>
    <name evidence="2" type="ORF">BN13_150025</name>
</gene>